<feature type="non-terminal residue" evidence="1">
    <location>
        <position position="104"/>
    </location>
</feature>
<dbReference type="EMBL" id="CAJVPM010042961">
    <property type="protein sequence ID" value="CAG8710530.1"/>
    <property type="molecule type" value="Genomic_DNA"/>
</dbReference>
<protein>
    <submittedName>
        <fullName evidence="1">11335_t:CDS:1</fullName>
    </submittedName>
</protein>
<feature type="non-terminal residue" evidence="1">
    <location>
        <position position="1"/>
    </location>
</feature>
<comment type="caution">
    <text evidence="1">The sequence shown here is derived from an EMBL/GenBank/DDBJ whole genome shotgun (WGS) entry which is preliminary data.</text>
</comment>
<accession>A0ACA9PNA6</accession>
<name>A0ACA9PNA6_9GLOM</name>
<sequence length="104" mass="11443">TKTLAPKPLSSETLVPETFSPAIRPLTNETLSPAIHPLTGFTTYHRKNSFGPIAVGSISPIIDTDVYRRSRQATTSITKGKRSKKKGQIWDKIIANIQTLKLQA</sequence>
<evidence type="ECO:0000313" key="1">
    <source>
        <dbReference type="EMBL" id="CAG8710530.1"/>
    </source>
</evidence>
<reference evidence="1" key="1">
    <citation type="submission" date="2021-06" db="EMBL/GenBank/DDBJ databases">
        <authorList>
            <person name="Kallberg Y."/>
            <person name="Tangrot J."/>
            <person name="Rosling A."/>
        </authorList>
    </citation>
    <scope>NUCLEOTIDE SEQUENCE</scope>
    <source>
        <strain evidence="1">AU212A</strain>
    </source>
</reference>
<keyword evidence="2" id="KW-1185">Reference proteome</keyword>
<gene>
    <name evidence="1" type="ORF">SCALOS_LOCUS10850</name>
</gene>
<proteinExistence type="predicted"/>
<organism evidence="1 2">
    <name type="scientific">Scutellospora calospora</name>
    <dbReference type="NCBI Taxonomy" id="85575"/>
    <lineage>
        <taxon>Eukaryota</taxon>
        <taxon>Fungi</taxon>
        <taxon>Fungi incertae sedis</taxon>
        <taxon>Mucoromycota</taxon>
        <taxon>Glomeromycotina</taxon>
        <taxon>Glomeromycetes</taxon>
        <taxon>Diversisporales</taxon>
        <taxon>Gigasporaceae</taxon>
        <taxon>Scutellospora</taxon>
    </lineage>
</organism>
<dbReference type="Proteomes" id="UP000789860">
    <property type="component" value="Unassembled WGS sequence"/>
</dbReference>
<evidence type="ECO:0000313" key="2">
    <source>
        <dbReference type="Proteomes" id="UP000789860"/>
    </source>
</evidence>